<dbReference type="GO" id="GO:0005739">
    <property type="term" value="C:mitochondrion"/>
    <property type="evidence" value="ECO:0007669"/>
    <property type="project" value="UniProtKB-SubCell"/>
</dbReference>
<comment type="similarity">
    <text evidence="1 7 9">Belongs to the uracil-DNA glycosylase (UDG) superfamily. UNG family.</text>
</comment>
<keyword evidence="4 7" id="KW-0496">Mitochondrion</keyword>
<evidence type="ECO:0000256" key="1">
    <source>
        <dbReference type="ARBA" id="ARBA00008184"/>
    </source>
</evidence>
<feature type="compositionally biased region" description="Acidic residues" evidence="10">
    <location>
        <begin position="325"/>
        <end position="334"/>
    </location>
</feature>
<evidence type="ECO:0000256" key="4">
    <source>
        <dbReference type="ARBA" id="ARBA00023128"/>
    </source>
</evidence>
<dbReference type="AlphaFoldDB" id="A0A9N9FCW1"/>
<dbReference type="Proteomes" id="UP000789572">
    <property type="component" value="Unassembled WGS sequence"/>
</dbReference>
<dbReference type="GO" id="GO:0097510">
    <property type="term" value="P:base-excision repair, AP site formation via deaminated base removal"/>
    <property type="evidence" value="ECO:0007669"/>
    <property type="project" value="TreeGrafter"/>
</dbReference>
<dbReference type="OrthoDB" id="10031947at2759"/>
<evidence type="ECO:0000256" key="7">
    <source>
        <dbReference type="HAMAP-Rule" id="MF_03166"/>
    </source>
</evidence>
<feature type="region of interest" description="Disordered" evidence="10">
    <location>
        <begin position="325"/>
        <end position="352"/>
    </location>
</feature>
<keyword evidence="2 7" id="KW-0227">DNA damage</keyword>
<keyword evidence="5 7" id="KW-0234">DNA repair</keyword>
<dbReference type="GO" id="GO:0004844">
    <property type="term" value="F:uracil DNA N-glycosylase activity"/>
    <property type="evidence" value="ECO:0007669"/>
    <property type="project" value="UniProtKB-UniRule"/>
</dbReference>
<feature type="region of interest" description="Disordered" evidence="10">
    <location>
        <begin position="1"/>
        <end position="22"/>
    </location>
</feature>
<dbReference type="PANTHER" id="PTHR11264:SF0">
    <property type="entry name" value="URACIL-DNA GLYCOSYLASE"/>
    <property type="match status" value="1"/>
</dbReference>
<comment type="catalytic activity">
    <reaction evidence="7 9">
        <text>Hydrolyzes single-stranded DNA or mismatched double-stranded DNA and polynucleotides, releasing free uracil.</text>
        <dbReference type="EC" id="3.2.2.27"/>
    </reaction>
</comment>
<dbReference type="Gene3D" id="3.40.470.10">
    <property type="entry name" value="Uracil-DNA glycosylase-like domain"/>
    <property type="match status" value="1"/>
</dbReference>
<dbReference type="HAMAP" id="MF_00148">
    <property type="entry name" value="UDG"/>
    <property type="match status" value="1"/>
</dbReference>
<dbReference type="PROSITE" id="PS00130">
    <property type="entry name" value="U_DNA_GLYCOSYLASE"/>
    <property type="match status" value="1"/>
</dbReference>
<dbReference type="NCBIfam" id="NF003592">
    <property type="entry name" value="PRK05254.1-5"/>
    <property type="match status" value="1"/>
</dbReference>
<evidence type="ECO:0000256" key="9">
    <source>
        <dbReference type="RuleBase" id="RU003780"/>
    </source>
</evidence>
<gene>
    <name evidence="7" type="primary">UNG1</name>
    <name evidence="12" type="ORF">POCULU_LOCUS3831</name>
</gene>
<feature type="active site" description="Proton acceptor" evidence="7 8">
    <location>
        <position position="130"/>
    </location>
</feature>
<proteinExistence type="inferred from homology"/>
<protein>
    <recommendedName>
        <fullName evidence="7 9">Uracil-DNA glycosylase</fullName>
        <shortName evidence="7">UDG</shortName>
        <ecNumber evidence="7 9">3.2.2.27</ecNumber>
    </recommendedName>
</protein>
<keyword evidence="13" id="KW-1185">Reference proteome</keyword>
<dbReference type="PANTHER" id="PTHR11264">
    <property type="entry name" value="URACIL-DNA GLYCOSYLASE"/>
    <property type="match status" value="1"/>
</dbReference>
<dbReference type="GO" id="GO:0005634">
    <property type="term" value="C:nucleus"/>
    <property type="evidence" value="ECO:0007669"/>
    <property type="project" value="UniProtKB-SubCell"/>
</dbReference>
<evidence type="ECO:0000313" key="13">
    <source>
        <dbReference type="Proteomes" id="UP000789572"/>
    </source>
</evidence>
<dbReference type="EMBL" id="CAJVPJ010000455">
    <property type="protein sequence ID" value="CAG8526242.1"/>
    <property type="molecule type" value="Genomic_DNA"/>
</dbReference>
<dbReference type="NCBIfam" id="NF003588">
    <property type="entry name" value="PRK05254.1-1"/>
    <property type="match status" value="1"/>
</dbReference>
<dbReference type="CDD" id="cd10027">
    <property type="entry name" value="UDG-F1-like"/>
    <property type="match status" value="1"/>
</dbReference>
<dbReference type="EC" id="3.2.2.27" evidence="7 9"/>
<comment type="subcellular location">
    <subcellularLocation>
        <location evidence="7">Mitochondrion</location>
    </subcellularLocation>
    <subcellularLocation>
        <location evidence="7">Nucleus</location>
    </subcellularLocation>
</comment>
<dbReference type="SUPFAM" id="SSF52141">
    <property type="entry name" value="Uracil-DNA glycosylase-like"/>
    <property type="match status" value="1"/>
</dbReference>
<dbReference type="NCBIfam" id="NF003589">
    <property type="entry name" value="PRK05254.1-2"/>
    <property type="match status" value="1"/>
</dbReference>
<dbReference type="InterPro" id="IPR018085">
    <property type="entry name" value="Ura-DNA_Glyclase_AS"/>
</dbReference>
<evidence type="ECO:0000256" key="10">
    <source>
        <dbReference type="SAM" id="MobiDB-lite"/>
    </source>
</evidence>
<feature type="domain" description="Uracil-DNA glycosylase-like" evidence="11">
    <location>
        <begin position="115"/>
        <end position="276"/>
    </location>
</feature>
<comment type="caution">
    <text evidence="12">The sequence shown here is derived from an EMBL/GenBank/DDBJ whole genome shotgun (WGS) entry which is preliminary data.</text>
</comment>
<dbReference type="InterPro" id="IPR005122">
    <property type="entry name" value="Uracil-DNA_glycosylase-like"/>
</dbReference>
<evidence type="ECO:0000313" key="12">
    <source>
        <dbReference type="EMBL" id="CAG8526242.1"/>
    </source>
</evidence>
<evidence type="ECO:0000256" key="5">
    <source>
        <dbReference type="ARBA" id="ARBA00023204"/>
    </source>
</evidence>
<evidence type="ECO:0000256" key="3">
    <source>
        <dbReference type="ARBA" id="ARBA00022801"/>
    </source>
</evidence>
<feature type="compositionally biased region" description="Polar residues" evidence="10">
    <location>
        <begin position="337"/>
        <end position="352"/>
    </location>
</feature>
<dbReference type="NCBIfam" id="NF003591">
    <property type="entry name" value="PRK05254.1-4"/>
    <property type="match status" value="1"/>
</dbReference>
<dbReference type="Pfam" id="PF03167">
    <property type="entry name" value="UDG"/>
    <property type="match status" value="1"/>
</dbReference>
<dbReference type="NCBIfam" id="TIGR00628">
    <property type="entry name" value="ung"/>
    <property type="match status" value="1"/>
</dbReference>
<keyword evidence="6 7" id="KW-0539">Nucleus</keyword>
<sequence>MLKRKDPPTSAAGTTKKKETDKSTVQSYLTSWVKPTVETPTDKTSVTLDSLAAGLDDNTKKLLKLEADTMNKEWLLALKAEFKKNYFLELKKFLATDAKSFKIFPPAEDIYSWSRFTPVSKVKVVILGQDPYHNEGQAHGLCFSVRHGVAPPPSLINIYKGIKTDIPTFRVPKHGCLENWAKNGVLLLNASLTVRAHAASSHSKHGWEEFTDAVVNYLSERKSGLVFMLWGGHAQKKGKRIDKRKHLVLNAVHPSPLSARGGFFECRHWSQANAYLKSLGKETINWDCLVDDNNDVGNLDIEQMPLEEKDDGVLETVSADDENAVEQVPTEEDQAVMQETASNDAVEQVAVN</sequence>
<dbReference type="InterPro" id="IPR002043">
    <property type="entry name" value="UDG_fam1"/>
</dbReference>
<name>A0A9N9FCW1_9GLOM</name>
<evidence type="ECO:0000256" key="8">
    <source>
        <dbReference type="PROSITE-ProRule" id="PRU10072"/>
    </source>
</evidence>
<evidence type="ECO:0000259" key="11">
    <source>
        <dbReference type="SMART" id="SM00986"/>
    </source>
</evidence>
<organism evidence="12 13">
    <name type="scientific">Paraglomus occultum</name>
    <dbReference type="NCBI Taxonomy" id="144539"/>
    <lineage>
        <taxon>Eukaryota</taxon>
        <taxon>Fungi</taxon>
        <taxon>Fungi incertae sedis</taxon>
        <taxon>Mucoromycota</taxon>
        <taxon>Glomeromycotina</taxon>
        <taxon>Glomeromycetes</taxon>
        <taxon>Paraglomerales</taxon>
        <taxon>Paraglomeraceae</taxon>
        <taxon>Paraglomus</taxon>
    </lineage>
</organism>
<evidence type="ECO:0000256" key="2">
    <source>
        <dbReference type="ARBA" id="ARBA00022763"/>
    </source>
</evidence>
<dbReference type="FunFam" id="3.40.470.10:FF:000007">
    <property type="entry name" value="Uracil-DNA glycosylase"/>
    <property type="match status" value="1"/>
</dbReference>
<comment type="function">
    <text evidence="7 9">Excises uracil residues from the DNA which can arise as a result of misincorporation of dUMP residues by DNA polymerase or due to deamination of cytosine.</text>
</comment>
<dbReference type="SMART" id="SM00987">
    <property type="entry name" value="UreE_C"/>
    <property type="match status" value="1"/>
</dbReference>
<evidence type="ECO:0000256" key="6">
    <source>
        <dbReference type="ARBA" id="ARBA00023242"/>
    </source>
</evidence>
<dbReference type="SMART" id="SM00986">
    <property type="entry name" value="UDG"/>
    <property type="match status" value="1"/>
</dbReference>
<accession>A0A9N9FCW1</accession>
<keyword evidence="3 7" id="KW-0378">Hydrolase</keyword>
<reference evidence="12" key="1">
    <citation type="submission" date="2021-06" db="EMBL/GenBank/DDBJ databases">
        <authorList>
            <person name="Kallberg Y."/>
            <person name="Tangrot J."/>
            <person name="Rosling A."/>
        </authorList>
    </citation>
    <scope>NUCLEOTIDE SEQUENCE</scope>
    <source>
        <strain evidence="12">IA702</strain>
    </source>
</reference>
<dbReference type="InterPro" id="IPR036895">
    <property type="entry name" value="Uracil-DNA_glycosylase-like_sf"/>
</dbReference>